<keyword evidence="2" id="KW-1185">Reference proteome</keyword>
<gene>
    <name evidence="1" type="ORF">ABT56_13160</name>
</gene>
<evidence type="ECO:0000313" key="2">
    <source>
        <dbReference type="Proteomes" id="UP000036097"/>
    </source>
</evidence>
<dbReference type="AlphaFoldDB" id="A0A0J1GZE0"/>
<comment type="caution">
    <text evidence="1">The sequence shown here is derived from an EMBL/GenBank/DDBJ whole genome shotgun (WGS) entry which is preliminary data.</text>
</comment>
<name>A0A0J1GZE0_9GAMM</name>
<accession>A0A0J1GZE0</accession>
<feature type="non-terminal residue" evidence="1">
    <location>
        <position position="1"/>
    </location>
</feature>
<dbReference type="PATRIC" id="fig|1195763.3.peg.2790"/>
<evidence type="ECO:0000313" key="1">
    <source>
        <dbReference type="EMBL" id="KLV04993.1"/>
    </source>
</evidence>
<sequence length="68" mass="7760">LVSIPKRPVLQDGFFHIWAKDYDLTLKIATIFNTLTVLKAKNTKAPIEMEAFKDHLTGILVNFLCEID</sequence>
<protein>
    <submittedName>
        <fullName evidence="1">Uncharacterized protein</fullName>
    </submittedName>
</protein>
<organism evidence="1 2">
    <name type="scientific">Photobacterium aquae</name>
    <dbReference type="NCBI Taxonomy" id="1195763"/>
    <lineage>
        <taxon>Bacteria</taxon>
        <taxon>Pseudomonadati</taxon>
        <taxon>Pseudomonadota</taxon>
        <taxon>Gammaproteobacteria</taxon>
        <taxon>Vibrionales</taxon>
        <taxon>Vibrionaceae</taxon>
        <taxon>Photobacterium</taxon>
    </lineage>
</organism>
<reference evidence="1 2" key="1">
    <citation type="submission" date="2015-05" db="EMBL/GenBank/DDBJ databases">
        <title>Photobacterium galathea sp. nov.</title>
        <authorList>
            <person name="Machado H."/>
            <person name="Gram L."/>
        </authorList>
    </citation>
    <scope>NUCLEOTIDE SEQUENCE [LARGE SCALE GENOMIC DNA]</scope>
    <source>
        <strain evidence="1 2">CGMCC 1.12159</strain>
    </source>
</reference>
<dbReference type="EMBL" id="LDOT01000017">
    <property type="protein sequence ID" value="KLV04993.1"/>
    <property type="molecule type" value="Genomic_DNA"/>
</dbReference>
<dbReference type="RefSeq" id="WP_047879350.1">
    <property type="nucleotide sequence ID" value="NZ_LDOT01000017.1"/>
</dbReference>
<dbReference type="Proteomes" id="UP000036097">
    <property type="component" value="Unassembled WGS sequence"/>
</dbReference>
<proteinExistence type="predicted"/>